<feature type="transmembrane region" description="Helical" evidence="1">
    <location>
        <begin position="102"/>
        <end position="121"/>
    </location>
</feature>
<feature type="transmembrane region" description="Helical" evidence="1">
    <location>
        <begin position="74"/>
        <end position="96"/>
    </location>
</feature>
<dbReference type="Pfam" id="PF00563">
    <property type="entry name" value="EAL"/>
    <property type="match status" value="1"/>
</dbReference>
<proteinExistence type="predicted"/>
<sequence length="652" mass="73858">MIIPVILILVLLKPIADISLRYPIILSGALLIQLFAFNQIEDNQFNLVLIGASAFVSAILQISIAEKLTGKKKIIFTLSTFLLLSLFIVGVLILPSEDNDKLWLVFSVINFLLIVIGGLLLHKMSKFHLGREFVIWFLVSVYCIAVYLRSMTTMADYGVIISAIVIYLMFIAHYCRSVVKNNMLKLTTASDKSPSSQGYGNTQHFDPITNLPNYHQSLHCLREFNHHDPSSLAIIVFKPINFAQVNKVLGHQNSDILLLQLAYNIQKSIVDNELLVNFHQPNSPIRIARLQGLDFVVAIDANASHHPIKILVEELCRELNEAVPHALSFKSFSLNFDLKFGVAFVNEHNNDIEQTIAFAGDALLESEQNHQLVWYFNQETAIYTEQKLLIMERLKQDIIDNKLTWLLQPQISLNESQLIGFELLTDWHSTNGNELDMKEFIEIAEYSGEMYHLTRQIIERACKLIASLHRENFYVQVSVNLSSQDALEHDLIEFIEEISDKHYTSLRYLVIELDEALLFKAADKTKLIIDQLKAIGVKVSINNFSGSYEALRYLRRLAIDQVKVDCSQLKGPINEGQSEKTIISALINLIRKMKIPLIATGINNSEIKNTYVDIGGDIGQGNLITNGINLDDVKAWTAQWLKEHVENNSDQG</sequence>
<dbReference type="SMART" id="SM00267">
    <property type="entry name" value="GGDEF"/>
    <property type="match status" value="1"/>
</dbReference>
<dbReference type="SUPFAM" id="SSF141868">
    <property type="entry name" value="EAL domain-like"/>
    <property type="match status" value="1"/>
</dbReference>
<organism evidence="4 5">
    <name type="scientific">Thalassotalea profundi</name>
    <dbReference type="NCBI Taxonomy" id="2036687"/>
    <lineage>
        <taxon>Bacteria</taxon>
        <taxon>Pseudomonadati</taxon>
        <taxon>Pseudomonadota</taxon>
        <taxon>Gammaproteobacteria</taxon>
        <taxon>Alteromonadales</taxon>
        <taxon>Colwelliaceae</taxon>
        <taxon>Thalassotalea</taxon>
    </lineage>
</organism>
<feature type="domain" description="EAL" evidence="2">
    <location>
        <begin position="387"/>
        <end position="641"/>
    </location>
</feature>
<dbReference type="SMART" id="SM00052">
    <property type="entry name" value="EAL"/>
    <property type="match status" value="1"/>
</dbReference>
<name>A0ABQ3IWS5_9GAMM</name>
<dbReference type="EMBL" id="BNAH01000009">
    <property type="protein sequence ID" value="GHE94041.1"/>
    <property type="molecule type" value="Genomic_DNA"/>
</dbReference>
<evidence type="ECO:0000313" key="5">
    <source>
        <dbReference type="Proteomes" id="UP000626370"/>
    </source>
</evidence>
<keyword evidence="1" id="KW-0472">Membrane</keyword>
<dbReference type="InterPro" id="IPR000160">
    <property type="entry name" value="GGDEF_dom"/>
</dbReference>
<dbReference type="Proteomes" id="UP000626370">
    <property type="component" value="Unassembled WGS sequence"/>
</dbReference>
<dbReference type="Gene3D" id="3.30.70.270">
    <property type="match status" value="1"/>
</dbReference>
<dbReference type="InterPro" id="IPR029787">
    <property type="entry name" value="Nucleotide_cyclase"/>
</dbReference>
<keyword evidence="1" id="KW-1133">Transmembrane helix</keyword>
<gene>
    <name evidence="4" type="ORF">GCM10011501_24420</name>
</gene>
<keyword evidence="1" id="KW-0812">Transmembrane</keyword>
<evidence type="ECO:0000259" key="3">
    <source>
        <dbReference type="PROSITE" id="PS50887"/>
    </source>
</evidence>
<evidence type="ECO:0000313" key="4">
    <source>
        <dbReference type="EMBL" id="GHE94041.1"/>
    </source>
</evidence>
<evidence type="ECO:0000256" key="1">
    <source>
        <dbReference type="SAM" id="Phobius"/>
    </source>
</evidence>
<dbReference type="Pfam" id="PF00990">
    <property type="entry name" value="GGDEF"/>
    <property type="match status" value="1"/>
</dbReference>
<dbReference type="InterPro" id="IPR050706">
    <property type="entry name" value="Cyclic-di-GMP_PDE-like"/>
</dbReference>
<dbReference type="InterPro" id="IPR001633">
    <property type="entry name" value="EAL_dom"/>
</dbReference>
<feature type="transmembrane region" description="Helical" evidence="1">
    <location>
        <begin position="157"/>
        <end position="175"/>
    </location>
</feature>
<dbReference type="InterPro" id="IPR043128">
    <property type="entry name" value="Rev_trsase/Diguanyl_cyclase"/>
</dbReference>
<keyword evidence="5" id="KW-1185">Reference proteome</keyword>
<dbReference type="PROSITE" id="PS50887">
    <property type="entry name" value="GGDEF"/>
    <property type="match status" value="1"/>
</dbReference>
<feature type="domain" description="GGDEF" evidence="3">
    <location>
        <begin position="230"/>
        <end position="379"/>
    </location>
</feature>
<dbReference type="PANTHER" id="PTHR33121">
    <property type="entry name" value="CYCLIC DI-GMP PHOSPHODIESTERASE PDEF"/>
    <property type="match status" value="1"/>
</dbReference>
<evidence type="ECO:0000259" key="2">
    <source>
        <dbReference type="PROSITE" id="PS50883"/>
    </source>
</evidence>
<dbReference type="PANTHER" id="PTHR33121:SF79">
    <property type="entry name" value="CYCLIC DI-GMP PHOSPHODIESTERASE PDED-RELATED"/>
    <property type="match status" value="1"/>
</dbReference>
<dbReference type="Gene3D" id="3.20.20.450">
    <property type="entry name" value="EAL domain"/>
    <property type="match status" value="1"/>
</dbReference>
<feature type="transmembrane region" description="Helical" evidence="1">
    <location>
        <begin position="45"/>
        <end position="62"/>
    </location>
</feature>
<comment type="caution">
    <text evidence="4">The sequence shown here is derived from an EMBL/GenBank/DDBJ whole genome shotgun (WGS) entry which is preliminary data.</text>
</comment>
<reference evidence="5" key="1">
    <citation type="journal article" date="2019" name="Int. J. Syst. Evol. Microbiol.">
        <title>The Global Catalogue of Microorganisms (GCM) 10K type strain sequencing project: providing services to taxonomists for standard genome sequencing and annotation.</title>
        <authorList>
            <consortium name="The Broad Institute Genomics Platform"/>
            <consortium name="The Broad Institute Genome Sequencing Center for Infectious Disease"/>
            <person name="Wu L."/>
            <person name="Ma J."/>
        </authorList>
    </citation>
    <scope>NUCLEOTIDE SEQUENCE [LARGE SCALE GENOMIC DNA]</scope>
    <source>
        <strain evidence="5">CGMCC 1.15922</strain>
    </source>
</reference>
<dbReference type="PROSITE" id="PS50883">
    <property type="entry name" value="EAL"/>
    <property type="match status" value="1"/>
</dbReference>
<dbReference type="SUPFAM" id="SSF55073">
    <property type="entry name" value="Nucleotide cyclase"/>
    <property type="match status" value="1"/>
</dbReference>
<accession>A0ABQ3IWS5</accession>
<protein>
    <submittedName>
        <fullName evidence="4">GGDEF-domain containing protein</fullName>
    </submittedName>
</protein>
<dbReference type="InterPro" id="IPR035919">
    <property type="entry name" value="EAL_sf"/>
</dbReference>
<dbReference type="CDD" id="cd01948">
    <property type="entry name" value="EAL"/>
    <property type="match status" value="1"/>
</dbReference>
<feature type="transmembrane region" description="Helical" evidence="1">
    <location>
        <begin position="133"/>
        <end position="151"/>
    </location>
</feature>